<dbReference type="EMBL" id="PQIB02000012">
    <property type="protein sequence ID" value="RLM79874.1"/>
    <property type="molecule type" value="Genomic_DNA"/>
</dbReference>
<accession>A0A3L6QGX6</accession>
<evidence type="ECO:0000313" key="3">
    <source>
        <dbReference type="Proteomes" id="UP000275267"/>
    </source>
</evidence>
<protein>
    <submittedName>
        <fullName evidence="2">Uncharacterized protein</fullName>
    </submittedName>
</protein>
<name>A0A3L6QGX6_PANMI</name>
<gene>
    <name evidence="2" type="ORF">C2845_PM12G10440</name>
</gene>
<feature type="region of interest" description="Disordered" evidence="1">
    <location>
        <begin position="480"/>
        <end position="506"/>
    </location>
</feature>
<proteinExistence type="predicted"/>
<evidence type="ECO:0000313" key="2">
    <source>
        <dbReference type="EMBL" id="RLM79874.1"/>
    </source>
</evidence>
<keyword evidence="3" id="KW-1185">Reference proteome</keyword>
<reference evidence="3" key="1">
    <citation type="journal article" date="2019" name="Nat. Commun.">
        <title>The genome of broomcorn millet.</title>
        <authorList>
            <person name="Zou C."/>
            <person name="Miki D."/>
            <person name="Li D."/>
            <person name="Tang Q."/>
            <person name="Xiao L."/>
            <person name="Rajput S."/>
            <person name="Deng P."/>
            <person name="Jia W."/>
            <person name="Huang R."/>
            <person name="Zhang M."/>
            <person name="Sun Y."/>
            <person name="Hu J."/>
            <person name="Fu X."/>
            <person name="Schnable P.S."/>
            <person name="Li F."/>
            <person name="Zhang H."/>
            <person name="Feng B."/>
            <person name="Zhu X."/>
            <person name="Liu R."/>
            <person name="Schnable J.C."/>
            <person name="Zhu J.-K."/>
            <person name="Zhang H."/>
        </authorList>
    </citation>
    <scope>NUCLEOTIDE SEQUENCE [LARGE SCALE GENOMIC DNA]</scope>
</reference>
<dbReference type="OrthoDB" id="696787at2759"/>
<organism evidence="2 3">
    <name type="scientific">Panicum miliaceum</name>
    <name type="common">Proso millet</name>
    <name type="synonym">Broomcorn millet</name>
    <dbReference type="NCBI Taxonomy" id="4540"/>
    <lineage>
        <taxon>Eukaryota</taxon>
        <taxon>Viridiplantae</taxon>
        <taxon>Streptophyta</taxon>
        <taxon>Embryophyta</taxon>
        <taxon>Tracheophyta</taxon>
        <taxon>Spermatophyta</taxon>
        <taxon>Magnoliopsida</taxon>
        <taxon>Liliopsida</taxon>
        <taxon>Poales</taxon>
        <taxon>Poaceae</taxon>
        <taxon>PACMAD clade</taxon>
        <taxon>Panicoideae</taxon>
        <taxon>Panicodae</taxon>
        <taxon>Paniceae</taxon>
        <taxon>Panicinae</taxon>
        <taxon>Panicum</taxon>
        <taxon>Panicum sect. Panicum</taxon>
    </lineage>
</organism>
<sequence>MEDGEATKKLGEIPAPFPVPPTSVVASAVTDAIGTAATDSSAHHIVPPLAATVESEMTGVLSPIKLDAGTIPGVSITRFDVSEAWTHAVNKNWNDLENYISKFLTEVQGRKFHHHPGLLCSIYQHQMGYLIDAEKYEAAAELFNAKVLPLLTINDDLFKPDDLEHRVIKLKDCVKSRQKLFKDEDLNTVLSDYLMLYFPQSLGVARKGSVHDFLCTYTDSDKNLKRHRCLACQWVIPESSKVCKIEPHVRPKPKNQRAKVCSRVSRWMLEYLSCIECKGEATYSSSDIKSSGNGKSSSESIKSASASASIHGVSSDKVPSKKRKTPGESVEPAVSQILATSWSSQGTTALSNLETDVASVTILIDPALPIFNELAAANLDGIHALKTDFSDAAVGAEVILGKQDSLLAVLKSVFKNALALDSQEFMIIKELCDLSDDLLPLLKYLPDDVSTILLHQDQKISELRYCFFEGNACRTLASKSGTGTNEAKKLPSVPNTPGTDASGQAS</sequence>
<feature type="compositionally biased region" description="Polar residues" evidence="1">
    <location>
        <begin position="493"/>
        <end position="506"/>
    </location>
</feature>
<dbReference type="Proteomes" id="UP000275267">
    <property type="component" value="Unassembled WGS sequence"/>
</dbReference>
<dbReference type="AlphaFoldDB" id="A0A3L6QGX6"/>
<evidence type="ECO:0000256" key="1">
    <source>
        <dbReference type="SAM" id="MobiDB-lite"/>
    </source>
</evidence>
<comment type="caution">
    <text evidence="2">The sequence shown here is derived from an EMBL/GenBank/DDBJ whole genome shotgun (WGS) entry which is preliminary data.</text>
</comment>
<feature type="region of interest" description="Disordered" evidence="1">
    <location>
        <begin position="305"/>
        <end position="331"/>
    </location>
</feature>